<proteinExistence type="inferred from homology"/>
<dbReference type="PANTHER" id="PTHR34295">
    <property type="entry name" value="BIOTIN TRANSPORTER BIOY"/>
    <property type="match status" value="1"/>
</dbReference>
<dbReference type="PIRSF" id="PIRSF016661">
    <property type="entry name" value="BioY"/>
    <property type="match status" value="1"/>
</dbReference>
<keyword evidence="5" id="KW-1185">Reference proteome</keyword>
<protein>
    <recommendedName>
        <fullName evidence="2">Biotin transporter</fullName>
    </recommendedName>
</protein>
<feature type="transmembrane region" description="Helical" evidence="3">
    <location>
        <begin position="156"/>
        <end position="174"/>
    </location>
</feature>
<feature type="transmembrane region" description="Helical" evidence="3">
    <location>
        <begin position="33"/>
        <end position="51"/>
    </location>
</feature>
<accession>A0A845LGV0</accession>
<feature type="transmembrane region" description="Helical" evidence="3">
    <location>
        <begin position="58"/>
        <end position="80"/>
    </location>
</feature>
<evidence type="ECO:0000256" key="1">
    <source>
        <dbReference type="ARBA" id="ARBA00010692"/>
    </source>
</evidence>
<dbReference type="OrthoDB" id="9803495at2"/>
<name>A0A845LGV0_HELGE</name>
<keyword evidence="2" id="KW-0813">Transport</keyword>
<dbReference type="Proteomes" id="UP000471031">
    <property type="component" value="Unassembled WGS sequence"/>
</dbReference>
<evidence type="ECO:0000313" key="4">
    <source>
        <dbReference type="EMBL" id="MZP44654.1"/>
    </source>
</evidence>
<feature type="transmembrane region" description="Helical" evidence="3">
    <location>
        <begin position="86"/>
        <end position="102"/>
    </location>
</feature>
<comment type="caution">
    <text evidence="4">The sequence shown here is derived from an EMBL/GenBank/DDBJ whole genome shotgun (WGS) entry which is preliminary data.</text>
</comment>
<feature type="transmembrane region" description="Helical" evidence="3">
    <location>
        <begin position="114"/>
        <end position="136"/>
    </location>
</feature>
<keyword evidence="3" id="KW-0812">Transmembrane</keyword>
<dbReference type="InterPro" id="IPR003784">
    <property type="entry name" value="BioY"/>
</dbReference>
<dbReference type="PANTHER" id="PTHR34295:SF1">
    <property type="entry name" value="BIOTIN TRANSPORTER BIOY"/>
    <property type="match status" value="1"/>
</dbReference>
<keyword evidence="2" id="KW-1003">Cell membrane</keyword>
<evidence type="ECO:0000313" key="5">
    <source>
        <dbReference type="Proteomes" id="UP000471031"/>
    </source>
</evidence>
<dbReference type="GO" id="GO:0015225">
    <property type="term" value="F:biotin transmembrane transporter activity"/>
    <property type="evidence" value="ECO:0007669"/>
    <property type="project" value="UniProtKB-UniRule"/>
</dbReference>
<evidence type="ECO:0000256" key="2">
    <source>
        <dbReference type="PIRNR" id="PIRNR016661"/>
    </source>
</evidence>
<sequence length="178" mass="18492">MNTRDMTLSALIAAIIFISAQLSFPLPFSPVPITLQVFAVLLFPLILPLRVALTGISVYLFLGAVGIPVFAQFGGGIGVLLGPKGGYLFGFLLATIACGLLARQWSKATLARNVIIGAVGLTIIYALGLVGLMNALSVPLSKALTMGLFPFLPGDLVKLAAASVVALSVGKRVVHQFG</sequence>
<dbReference type="Pfam" id="PF02632">
    <property type="entry name" value="BioY"/>
    <property type="match status" value="1"/>
</dbReference>
<keyword evidence="3" id="KW-1133">Transmembrane helix</keyword>
<dbReference type="AlphaFoldDB" id="A0A845LGV0"/>
<keyword evidence="2 3" id="KW-0472">Membrane</keyword>
<comment type="similarity">
    <text evidence="1 2">Belongs to the BioY family.</text>
</comment>
<dbReference type="EMBL" id="WXEX01000025">
    <property type="protein sequence ID" value="MZP44654.1"/>
    <property type="molecule type" value="Genomic_DNA"/>
</dbReference>
<gene>
    <name evidence="4" type="ORF">GTO89_16670</name>
</gene>
<comment type="subcellular location">
    <subcellularLocation>
        <location evidence="2">Cell membrane</location>
        <topology evidence="2">Multi-pass membrane protein</topology>
    </subcellularLocation>
</comment>
<evidence type="ECO:0000256" key="3">
    <source>
        <dbReference type="SAM" id="Phobius"/>
    </source>
</evidence>
<dbReference type="GO" id="GO:0005886">
    <property type="term" value="C:plasma membrane"/>
    <property type="evidence" value="ECO:0007669"/>
    <property type="project" value="UniProtKB-SubCell"/>
</dbReference>
<reference evidence="4 5" key="1">
    <citation type="submission" date="2020-01" db="EMBL/GenBank/DDBJ databases">
        <title>Whole genome sequence of Heliobacterium gestii DSM 11169.</title>
        <authorList>
            <person name="Kyndt J.A."/>
            <person name="Meyer T.E."/>
        </authorList>
    </citation>
    <scope>NUCLEOTIDE SEQUENCE [LARGE SCALE GENOMIC DNA]</scope>
    <source>
        <strain evidence="4 5">DSM 11169</strain>
    </source>
</reference>
<organism evidence="4 5">
    <name type="scientific">Heliomicrobium gestii</name>
    <name type="common">Heliobacterium gestii</name>
    <dbReference type="NCBI Taxonomy" id="2699"/>
    <lineage>
        <taxon>Bacteria</taxon>
        <taxon>Bacillati</taxon>
        <taxon>Bacillota</taxon>
        <taxon>Clostridia</taxon>
        <taxon>Eubacteriales</taxon>
        <taxon>Heliobacteriaceae</taxon>
        <taxon>Heliomicrobium</taxon>
    </lineage>
</organism>
<dbReference type="Gene3D" id="1.10.1760.20">
    <property type="match status" value="1"/>
</dbReference>
<dbReference type="RefSeq" id="WP_161263223.1">
    <property type="nucleotide sequence ID" value="NZ_JAFBDC010000026.1"/>
</dbReference>